<comment type="pathway">
    <text evidence="2">Glycolipid biosynthesis; glycosylphosphatidylinositol-anchor biosynthesis.</text>
</comment>
<accession>A0A286U6V0</accession>
<comment type="subcellular location">
    <subcellularLocation>
        <location evidence="1">Endoplasmic reticulum membrane</location>
        <topology evidence="1">Multi-pass membrane protein</topology>
    </subcellularLocation>
</comment>
<dbReference type="Proteomes" id="UP000217199">
    <property type="component" value="Unassembled WGS sequence"/>
</dbReference>
<dbReference type="PANTHER" id="PTHR21072">
    <property type="entry name" value="GPI TRANSAMIDASE COMPONENT PIG-S"/>
    <property type="match status" value="1"/>
</dbReference>
<dbReference type="Pfam" id="PF10510">
    <property type="entry name" value="PIG-S"/>
    <property type="match status" value="1"/>
</dbReference>
<proteinExistence type="inferred from homology"/>
<keyword evidence="8 10" id="KW-0472">Membrane</keyword>
<evidence type="ECO:0000256" key="9">
    <source>
        <dbReference type="ARBA" id="ARBA00023180"/>
    </source>
</evidence>
<keyword evidence="4" id="KW-0337">GPI-anchor biosynthesis</keyword>
<evidence type="ECO:0000256" key="7">
    <source>
        <dbReference type="ARBA" id="ARBA00022989"/>
    </source>
</evidence>
<dbReference type="GO" id="GO:0006506">
    <property type="term" value="P:GPI anchor biosynthetic process"/>
    <property type="evidence" value="ECO:0007669"/>
    <property type="project" value="UniProtKB-UniPathway"/>
</dbReference>
<keyword evidence="5 10" id="KW-0812">Transmembrane</keyword>
<evidence type="ECO:0000313" key="12">
    <source>
        <dbReference type="Proteomes" id="UP000217199"/>
    </source>
</evidence>
<keyword evidence="6" id="KW-0256">Endoplasmic reticulum</keyword>
<evidence type="ECO:0000256" key="10">
    <source>
        <dbReference type="SAM" id="Phobius"/>
    </source>
</evidence>
<evidence type="ECO:0000256" key="2">
    <source>
        <dbReference type="ARBA" id="ARBA00004687"/>
    </source>
</evidence>
<dbReference type="GO" id="GO:0042765">
    <property type="term" value="C:GPI-anchor transamidase complex"/>
    <property type="evidence" value="ECO:0007669"/>
    <property type="project" value="InterPro"/>
</dbReference>
<comment type="caution">
    <text evidence="11">The sequence shown here is derived from an EMBL/GenBank/DDBJ whole genome shotgun (WGS) entry which is preliminary data.</text>
</comment>
<evidence type="ECO:0000256" key="4">
    <source>
        <dbReference type="ARBA" id="ARBA00022502"/>
    </source>
</evidence>
<dbReference type="OrthoDB" id="28748at2759"/>
<evidence type="ECO:0000256" key="5">
    <source>
        <dbReference type="ARBA" id="ARBA00022692"/>
    </source>
</evidence>
<dbReference type="GO" id="GO:0016255">
    <property type="term" value="P:attachment of GPI anchor to protein"/>
    <property type="evidence" value="ECO:0007669"/>
    <property type="project" value="InterPro"/>
</dbReference>
<dbReference type="InParanoid" id="A0A286U6V0"/>
<evidence type="ECO:0000256" key="3">
    <source>
        <dbReference type="ARBA" id="ARBA00005316"/>
    </source>
</evidence>
<dbReference type="UniPathway" id="UPA00196"/>
<evidence type="ECO:0000256" key="6">
    <source>
        <dbReference type="ARBA" id="ARBA00022824"/>
    </source>
</evidence>
<protein>
    <submittedName>
        <fullName evidence="11">Gpi transamidase component pig-s</fullName>
    </submittedName>
</protein>
<keyword evidence="7 10" id="KW-1133">Transmembrane helix</keyword>
<dbReference type="InterPro" id="IPR019540">
    <property type="entry name" value="PtdIno-glycan_biosynth_class_S"/>
</dbReference>
<evidence type="ECO:0000256" key="1">
    <source>
        <dbReference type="ARBA" id="ARBA00004477"/>
    </source>
</evidence>
<feature type="transmembrane region" description="Helical" evidence="10">
    <location>
        <begin position="441"/>
        <end position="460"/>
    </location>
</feature>
<gene>
    <name evidence="11" type="ORF">PNOK_0904300</name>
</gene>
<dbReference type="EMBL" id="NBII01000010">
    <property type="protein sequence ID" value="PAV15282.1"/>
    <property type="molecule type" value="Genomic_DNA"/>
</dbReference>
<evidence type="ECO:0000256" key="8">
    <source>
        <dbReference type="ARBA" id="ARBA00023136"/>
    </source>
</evidence>
<evidence type="ECO:0000313" key="11">
    <source>
        <dbReference type="EMBL" id="PAV15282.1"/>
    </source>
</evidence>
<reference evidence="11 12" key="1">
    <citation type="journal article" date="2017" name="Mol. Ecol.">
        <title>Comparative and population genomic landscape of Phellinus noxius: A hypervariable fungus causing root rot in trees.</title>
        <authorList>
            <person name="Chung C.L."/>
            <person name="Lee T.J."/>
            <person name="Akiba M."/>
            <person name="Lee H.H."/>
            <person name="Kuo T.H."/>
            <person name="Liu D."/>
            <person name="Ke H.M."/>
            <person name="Yokoi T."/>
            <person name="Roa M.B."/>
            <person name="Lu M.J."/>
            <person name="Chang Y.Y."/>
            <person name="Ann P.J."/>
            <person name="Tsai J.N."/>
            <person name="Chen C.Y."/>
            <person name="Tzean S.S."/>
            <person name="Ota Y."/>
            <person name="Hattori T."/>
            <person name="Sahashi N."/>
            <person name="Liou R.F."/>
            <person name="Kikuchi T."/>
            <person name="Tsai I.J."/>
        </authorList>
    </citation>
    <scope>NUCLEOTIDE SEQUENCE [LARGE SCALE GENOMIC DNA]</scope>
    <source>
        <strain evidence="11 12">FFPRI411160</strain>
    </source>
</reference>
<dbReference type="PANTHER" id="PTHR21072:SF13">
    <property type="entry name" value="GPI TRANSAMIDASE COMPONENT PIG-S"/>
    <property type="match status" value="1"/>
</dbReference>
<dbReference type="FunCoup" id="A0A286U6V0">
    <property type="interactions" value="551"/>
</dbReference>
<name>A0A286U6V0_9AGAM</name>
<dbReference type="AlphaFoldDB" id="A0A286U6V0"/>
<keyword evidence="9" id="KW-0325">Glycoprotein</keyword>
<dbReference type="STRING" id="2282107.A0A286U6V0"/>
<sequence>MPSEETIKSVFFQSDKSRRQILLSYWIVVLLSVPLWWITTSITRLPLPESRVSEIQSKKLRIPLHLTFDDSLSPYASGILENLNEHVHNLGLDEAVFFTSTKEYNEAAYTIVLDNDTSEVVIKGRRMIVGAKSLPKAERQKDIADTIKNLLLTGFIPSQQTAQFSSRYRLAFSLMNEDSTAGPSPLTWDIGNAINQEIKPVLQRLSLLHNFTIESQVQYYAPLAFEPNKLEDEGWGLTQEQLSVFVNSAEWTLSSSVSNDPVLHFIIFVPSASRRPLRILNSEGLPVSSTAFSIPQWGSIFIYNPPNDTDTSHLSSHSLHPAFSIFRSQLLSLLALAELIVPDWSLDTILRRRAYENAQESKHTLGSIVNLVNQIEGMPVEKDVTDDVDKALNALDNLHKTLSTSPLLAFQHSAQAFTAASRAFFNPGMLALLYFPPEHNLAVYTPLLAPVAVPLIAAVLREIKRSRNRGKVGGGEGKVSGVRGAT</sequence>
<organism evidence="11 12">
    <name type="scientific">Pyrrhoderma noxium</name>
    <dbReference type="NCBI Taxonomy" id="2282107"/>
    <lineage>
        <taxon>Eukaryota</taxon>
        <taxon>Fungi</taxon>
        <taxon>Dikarya</taxon>
        <taxon>Basidiomycota</taxon>
        <taxon>Agaricomycotina</taxon>
        <taxon>Agaricomycetes</taxon>
        <taxon>Hymenochaetales</taxon>
        <taxon>Hymenochaetaceae</taxon>
        <taxon>Pyrrhoderma</taxon>
    </lineage>
</organism>
<comment type="similarity">
    <text evidence="3">Belongs to the PIGS family.</text>
</comment>
<keyword evidence="12" id="KW-1185">Reference proteome</keyword>
<feature type="transmembrane region" description="Helical" evidence="10">
    <location>
        <begin position="21"/>
        <end position="38"/>
    </location>
</feature>